<dbReference type="RefSeq" id="WP_286353685.1">
    <property type="nucleotide sequence ID" value="NZ_AP027079.1"/>
</dbReference>
<name>A0ABN6V7S0_9BACT</name>
<gene>
    <name evidence="1" type="ORF">GETHOR_20660</name>
</gene>
<protein>
    <recommendedName>
        <fullName evidence="3">TRASH domain-containing protein</fullName>
    </recommendedName>
</protein>
<evidence type="ECO:0000313" key="2">
    <source>
        <dbReference type="Proteomes" id="UP001242010"/>
    </source>
</evidence>
<organism evidence="1 2">
    <name type="scientific">Geothrix oryzae</name>
    <dbReference type="NCBI Taxonomy" id="2927975"/>
    <lineage>
        <taxon>Bacteria</taxon>
        <taxon>Pseudomonadati</taxon>
        <taxon>Acidobacteriota</taxon>
        <taxon>Holophagae</taxon>
        <taxon>Holophagales</taxon>
        <taxon>Holophagaceae</taxon>
        <taxon>Geothrix</taxon>
    </lineage>
</organism>
<sequence>MLTPLLTLALLAAPGDKPAPATNATCPVLGGKVAEKSKTVAVRGREYRLCCAGCDTKLLKDPDKYLEKDGTPKNAKKK</sequence>
<proteinExistence type="predicted"/>
<dbReference type="EMBL" id="AP027079">
    <property type="protein sequence ID" value="BDU69965.1"/>
    <property type="molecule type" value="Genomic_DNA"/>
</dbReference>
<keyword evidence="2" id="KW-1185">Reference proteome</keyword>
<dbReference type="Proteomes" id="UP001242010">
    <property type="component" value="Chromosome"/>
</dbReference>
<evidence type="ECO:0000313" key="1">
    <source>
        <dbReference type="EMBL" id="BDU69965.1"/>
    </source>
</evidence>
<evidence type="ECO:0008006" key="3">
    <source>
        <dbReference type="Google" id="ProtNLM"/>
    </source>
</evidence>
<reference evidence="2" key="1">
    <citation type="journal article" date="2023" name="Int. J. Syst. Evol. Microbiol.">
        <title>Mesoterricola silvestris gen. nov., sp. nov., Mesoterricola sediminis sp. nov., Geothrix oryzae sp. nov., Geothrix edaphica sp. nov., Geothrix rubra sp. nov., and Geothrix limicola sp. nov., six novel members of Acidobacteriota isolated from soils.</title>
        <authorList>
            <person name="Itoh H."/>
            <person name="Sugisawa Y."/>
            <person name="Mise K."/>
            <person name="Xu Z."/>
            <person name="Kuniyasu M."/>
            <person name="Ushijima N."/>
            <person name="Kawano K."/>
            <person name="Kobayashi E."/>
            <person name="Shiratori Y."/>
            <person name="Masuda Y."/>
            <person name="Senoo K."/>
        </authorList>
    </citation>
    <scope>NUCLEOTIDE SEQUENCE [LARGE SCALE GENOMIC DNA]</scope>
    <source>
        <strain evidence="2">Red222</strain>
    </source>
</reference>
<accession>A0ABN6V7S0</accession>